<dbReference type="AlphaFoldDB" id="E4ZS57"/>
<dbReference type="VEuPathDB" id="FungiDB:LEMA_P122160.1"/>
<dbReference type="InParanoid" id="E4ZS57"/>
<name>E4ZS57_LEPMJ</name>
<accession>E4ZS57</accession>
<evidence type="ECO:0000256" key="1">
    <source>
        <dbReference type="SAM" id="MobiDB-lite"/>
    </source>
</evidence>
<dbReference type="HOGENOM" id="CLU_2961221_0_0_1"/>
<protein>
    <submittedName>
        <fullName evidence="2">Predicted protein</fullName>
    </submittedName>
</protein>
<gene>
    <name evidence="2" type="ORF">LEMA_P122160.1</name>
</gene>
<evidence type="ECO:0000313" key="3">
    <source>
        <dbReference type="Proteomes" id="UP000002668"/>
    </source>
</evidence>
<reference evidence="3" key="1">
    <citation type="journal article" date="2011" name="Nat. Commun.">
        <title>Effector diversification within compartments of the Leptosphaeria maculans genome affected by Repeat-Induced Point mutations.</title>
        <authorList>
            <person name="Rouxel T."/>
            <person name="Grandaubert J."/>
            <person name="Hane J.K."/>
            <person name="Hoede C."/>
            <person name="van de Wouw A.P."/>
            <person name="Couloux A."/>
            <person name="Dominguez V."/>
            <person name="Anthouard V."/>
            <person name="Bally P."/>
            <person name="Bourras S."/>
            <person name="Cozijnsen A.J."/>
            <person name="Ciuffetti L.M."/>
            <person name="Degrave A."/>
            <person name="Dilmaghani A."/>
            <person name="Duret L."/>
            <person name="Fudal I."/>
            <person name="Goodwin S.B."/>
            <person name="Gout L."/>
            <person name="Glaser N."/>
            <person name="Linglin J."/>
            <person name="Kema G.H.J."/>
            <person name="Lapalu N."/>
            <person name="Lawrence C.B."/>
            <person name="May K."/>
            <person name="Meyer M."/>
            <person name="Ollivier B."/>
            <person name="Poulain J."/>
            <person name="Schoch C.L."/>
            <person name="Simon A."/>
            <person name="Spatafora J.W."/>
            <person name="Stachowiak A."/>
            <person name="Turgeon B.G."/>
            <person name="Tyler B.M."/>
            <person name="Vincent D."/>
            <person name="Weissenbach J."/>
            <person name="Amselem J."/>
            <person name="Quesneville H."/>
            <person name="Oliver R.P."/>
            <person name="Wincker P."/>
            <person name="Balesdent M.-H."/>
            <person name="Howlett B.J."/>
        </authorList>
    </citation>
    <scope>NUCLEOTIDE SEQUENCE [LARGE SCALE GENOMIC DNA]</scope>
    <source>
        <strain evidence="3">JN3 / isolate v23.1.3 / race Av1-4-5-6-7-8</strain>
    </source>
</reference>
<dbReference type="EMBL" id="FP929121">
    <property type="protein sequence ID" value="CBX94237.1"/>
    <property type="molecule type" value="Genomic_DNA"/>
</dbReference>
<organism evidence="3">
    <name type="scientific">Leptosphaeria maculans (strain JN3 / isolate v23.1.3 / race Av1-4-5-6-7-8)</name>
    <name type="common">Blackleg fungus</name>
    <name type="synonym">Phoma lingam</name>
    <dbReference type="NCBI Taxonomy" id="985895"/>
    <lineage>
        <taxon>Eukaryota</taxon>
        <taxon>Fungi</taxon>
        <taxon>Dikarya</taxon>
        <taxon>Ascomycota</taxon>
        <taxon>Pezizomycotina</taxon>
        <taxon>Dothideomycetes</taxon>
        <taxon>Pleosporomycetidae</taxon>
        <taxon>Pleosporales</taxon>
        <taxon>Pleosporineae</taxon>
        <taxon>Leptosphaeriaceae</taxon>
        <taxon>Plenodomus</taxon>
        <taxon>Plenodomus lingam/Leptosphaeria maculans species complex</taxon>
    </lineage>
</organism>
<feature type="region of interest" description="Disordered" evidence="1">
    <location>
        <begin position="1"/>
        <end position="23"/>
    </location>
</feature>
<sequence length="59" mass="7118">MSRQQRKKNKSRTPELRPQPYAERICGVERSERERARGEEIRIECAKKKKKKKKCYLPS</sequence>
<evidence type="ECO:0000313" key="2">
    <source>
        <dbReference type="EMBL" id="CBX94237.1"/>
    </source>
</evidence>
<dbReference type="Proteomes" id="UP000002668">
    <property type="component" value="Genome"/>
</dbReference>
<feature type="compositionally biased region" description="Basic residues" evidence="1">
    <location>
        <begin position="1"/>
        <end position="11"/>
    </location>
</feature>
<proteinExistence type="predicted"/>
<keyword evidence="3" id="KW-1185">Reference proteome</keyword>